<organism evidence="2 3">
    <name type="scientific">Blautia difficilis</name>
    <dbReference type="NCBI Taxonomy" id="2763027"/>
    <lineage>
        <taxon>Bacteria</taxon>
        <taxon>Bacillati</taxon>
        <taxon>Bacillota</taxon>
        <taxon>Clostridia</taxon>
        <taxon>Lachnospirales</taxon>
        <taxon>Lachnospiraceae</taxon>
        <taxon>Blautia</taxon>
    </lineage>
</organism>
<proteinExistence type="predicted"/>
<dbReference type="RefSeq" id="WP_186995695.1">
    <property type="nucleotide sequence ID" value="NZ_JACOQG010000054.1"/>
</dbReference>
<dbReference type="Proteomes" id="UP000649826">
    <property type="component" value="Unassembled WGS sequence"/>
</dbReference>
<evidence type="ECO:0000313" key="3">
    <source>
        <dbReference type="Proteomes" id="UP000649826"/>
    </source>
</evidence>
<reference evidence="2 3" key="1">
    <citation type="submission" date="2020-08" db="EMBL/GenBank/DDBJ databases">
        <title>Genome public.</title>
        <authorList>
            <person name="Liu C."/>
            <person name="Sun Q."/>
        </authorList>
    </citation>
    <scope>NUCLEOTIDE SEQUENCE [LARGE SCALE GENOMIC DNA]</scope>
    <source>
        <strain evidence="2 3">M29</strain>
    </source>
</reference>
<keyword evidence="1" id="KW-0812">Transmembrane</keyword>
<evidence type="ECO:0000256" key="1">
    <source>
        <dbReference type="SAM" id="Phobius"/>
    </source>
</evidence>
<dbReference type="EMBL" id="JACOQG010000054">
    <property type="protein sequence ID" value="MBC5781171.1"/>
    <property type="molecule type" value="Genomic_DNA"/>
</dbReference>
<keyword evidence="1" id="KW-0472">Membrane</keyword>
<feature type="transmembrane region" description="Helical" evidence="1">
    <location>
        <begin position="32"/>
        <end position="55"/>
    </location>
</feature>
<gene>
    <name evidence="2" type="ORF">H8Z82_16305</name>
</gene>
<accession>A0ABR7IMB9</accession>
<sequence length="58" mass="7012">MRRTETVMTYDQWERRFKKALKKTIRKKLNRALQYLILFLLMGGLPLGMIAHWLIVGY</sequence>
<protein>
    <submittedName>
        <fullName evidence="2">Uncharacterized protein</fullName>
    </submittedName>
</protein>
<evidence type="ECO:0000313" key="2">
    <source>
        <dbReference type="EMBL" id="MBC5781171.1"/>
    </source>
</evidence>
<keyword evidence="1" id="KW-1133">Transmembrane helix</keyword>
<name>A0ABR7IMB9_9FIRM</name>
<keyword evidence="3" id="KW-1185">Reference proteome</keyword>
<comment type="caution">
    <text evidence="2">The sequence shown here is derived from an EMBL/GenBank/DDBJ whole genome shotgun (WGS) entry which is preliminary data.</text>
</comment>